<dbReference type="AlphaFoldDB" id="A0A168CCC6"/>
<gene>
    <name evidence="1" type="ORF">ISF_01768</name>
</gene>
<proteinExistence type="predicted"/>
<dbReference type="GeneID" id="30018060"/>
<organism evidence="1 2">
    <name type="scientific">Cordyceps fumosorosea (strain ARSEF 2679)</name>
    <name type="common">Isaria fumosorosea</name>
    <dbReference type="NCBI Taxonomy" id="1081104"/>
    <lineage>
        <taxon>Eukaryota</taxon>
        <taxon>Fungi</taxon>
        <taxon>Dikarya</taxon>
        <taxon>Ascomycota</taxon>
        <taxon>Pezizomycotina</taxon>
        <taxon>Sordariomycetes</taxon>
        <taxon>Hypocreomycetidae</taxon>
        <taxon>Hypocreales</taxon>
        <taxon>Cordycipitaceae</taxon>
        <taxon>Cordyceps</taxon>
    </lineage>
</organism>
<accession>A0A168CCC6</accession>
<evidence type="ECO:0000313" key="1">
    <source>
        <dbReference type="EMBL" id="OAA71217.1"/>
    </source>
</evidence>
<name>A0A168CCC6_CORFA</name>
<reference evidence="1 2" key="1">
    <citation type="journal article" date="2016" name="Genome Biol. Evol.">
        <title>Divergent and convergent evolution of fungal pathogenicity.</title>
        <authorList>
            <person name="Shang Y."/>
            <person name="Xiao G."/>
            <person name="Zheng P."/>
            <person name="Cen K."/>
            <person name="Zhan S."/>
            <person name="Wang C."/>
        </authorList>
    </citation>
    <scope>NUCLEOTIDE SEQUENCE [LARGE SCALE GENOMIC DNA]</scope>
    <source>
        <strain evidence="1 2">ARSEF 2679</strain>
    </source>
</reference>
<dbReference type="OrthoDB" id="4500473at2759"/>
<dbReference type="RefSeq" id="XP_018707098.1">
    <property type="nucleotide sequence ID" value="XM_018845375.1"/>
</dbReference>
<dbReference type="EMBL" id="AZHB01000003">
    <property type="protein sequence ID" value="OAA71217.1"/>
    <property type="molecule type" value="Genomic_DNA"/>
</dbReference>
<evidence type="ECO:0000313" key="2">
    <source>
        <dbReference type="Proteomes" id="UP000076744"/>
    </source>
</evidence>
<comment type="caution">
    <text evidence="1">The sequence shown here is derived from an EMBL/GenBank/DDBJ whole genome shotgun (WGS) entry which is preliminary data.</text>
</comment>
<keyword evidence="2" id="KW-1185">Reference proteome</keyword>
<protein>
    <submittedName>
        <fullName evidence="1">Uncharacterized protein</fullName>
    </submittedName>
</protein>
<dbReference type="Proteomes" id="UP000076744">
    <property type="component" value="Unassembled WGS sequence"/>
</dbReference>
<sequence>MPQRFNYHVLSDFIHRDDLLIGHIITGTQDMSIINPGEILDYDKNRTRAFNYDDATLDEKEASSCNASFLTDVVSGVINGRFQMEKSKGFSKNFAIPQLCGQRVEFLREDYLKAVDCSPAVQKHLDTFGGRVYMVTAVLLCDEFSVTIRQDTMAKGRGGVAVDCGPARIGAGMQGAGGGGSGQQATVKGDHVFAVKLTKLRYTKKFNILGEKQLEAKKYTHRAALVGKSKSKSNARNDPDKDYTFEVDIESESEEAGVGEEYTGGGHVVSWIVPMTLL</sequence>